<keyword evidence="1" id="KW-0472">Membrane</keyword>
<keyword evidence="3" id="KW-1185">Reference proteome</keyword>
<evidence type="ECO:0000256" key="1">
    <source>
        <dbReference type="SAM" id="Phobius"/>
    </source>
</evidence>
<gene>
    <name evidence="2" type="ORF">BpHYR1_046609</name>
</gene>
<keyword evidence="1" id="KW-0812">Transmembrane</keyword>
<organism evidence="2 3">
    <name type="scientific">Brachionus plicatilis</name>
    <name type="common">Marine rotifer</name>
    <name type="synonym">Brachionus muelleri</name>
    <dbReference type="NCBI Taxonomy" id="10195"/>
    <lineage>
        <taxon>Eukaryota</taxon>
        <taxon>Metazoa</taxon>
        <taxon>Spiralia</taxon>
        <taxon>Gnathifera</taxon>
        <taxon>Rotifera</taxon>
        <taxon>Eurotatoria</taxon>
        <taxon>Monogononta</taxon>
        <taxon>Pseudotrocha</taxon>
        <taxon>Ploima</taxon>
        <taxon>Brachionidae</taxon>
        <taxon>Brachionus</taxon>
    </lineage>
</organism>
<dbReference type="Proteomes" id="UP000276133">
    <property type="component" value="Unassembled WGS sequence"/>
</dbReference>
<name>A0A3M7QVR5_BRAPC</name>
<dbReference type="AlphaFoldDB" id="A0A3M7QVR5"/>
<sequence>KIKIFRDIVPVRFLFELAKTGFSAFSSMGISTIVGRISDVSIGFSSRAFSILAARPFFRFSPSQKNNIFSDSKKIIMRHDLHVSLVKAIKFSQTDFFHLKLFICIFEGFLQLNGSAKTTQSSILEVILNNFKNPANLYSFTDKNRLCKIVTMNKKALARKLPNTIKIFSQLHERLFATNSIRAPDWRRGPVGTGRPLHKLAPPGLKNLLEINLGLARRLEQASKIDRLETLVLGSLAEQGLLGPRGYRLAGLVLVVSVVIRANVADVIVVIVLELGRLQRRAVIARLVNGLFARRVQHVRLLQIVSIIALEQSNSVLFVQLLANLKLLRHLHTFFERVDKLTDDTADCLATTLELFNFFILSFSTRCFSLSSISLAFCSASSFCFCLASFTFLSFSSRFLFASLSLSCFCLSSSASRSFSFCSLSIKSAFFLSSTSVLVSLDGVYFEYRCWLVKFPTEPNTGLLGVALMADVDTADFMPTGLYCDRTLEFSSSSLLNRLFSCSVLALTEMRLLLWPVSISFEFFTSPFTSLRNAFTSFSDFRLAANLATDTALLRLSIDERSALILPKVLWMDAGGSILRWVCGVGRIFCSMLLTIFLT</sequence>
<feature type="transmembrane region" description="Helical" evidence="1">
    <location>
        <begin position="373"/>
        <end position="393"/>
    </location>
</feature>
<proteinExistence type="predicted"/>
<evidence type="ECO:0000313" key="2">
    <source>
        <dbReference type="EMBL" id="RNA15467.1"/>
    </source>
</evidence>
<feature type="non-terminal residue" evidence="2">
    <location>
        <position position="1"/>
    </location>
</feature>
<comment type="caution">
    <text evidence="2">The sequence shown here is derived from an EMBL/GenBank/DDBJ whole genome shotgun (WGS) entry which is preliminary data.</text>
</comment>
<feature type="transmembrane region" description="Helical" evidence="1">
    <location>
        <begin position="249"/>
        <end position="273"/>
    </location>
</feature>
<keyword evidence="1" id="KW-1133">Transmembrane helix</keyword>
<protein>
    <submittedName>
        <fullName evidence="2">Uncharacterized protein</fullName>
    </submittedName>
</protein>
<reference evidence="2 3" key="1">
    <citation type="journal article" date="2018" name="Sci. Rep.">
        <title>Genomic signatures of local adaptation to the degree of environmental predictability in rotifers.</title>
        <authorList>
            <person name="Franch-Gras L."/>
            <person name="Hahn C."/>
            <person name="Garcia-Roger E.M."/>
            <person name="Carmona M.J."/>
            <person name="Serra M."/>
            <person name="Gomez A."/>
        </authorList>
    </citation>
    <scope>NUCLEOTIDE SEQUENCE [LARGE SCALE GENOMIC DNA]</scope>
    <source>
        <strain evidence="2">HYR1</strain>
    </source>
</reference>
<dbReference type="EMBL" id="REGN01004940">
    <property type="protein sequence ID" value="RNA15467.1"/>
    <property type="molecule type" value="Genomic_DNA"/>
</dbReference>
<evidence type="ECO:0000313" key="3">
    <source>
        <dbReference type="Proteomes" id="UP000276133"/>
    </source>
</evidence>
<accession>A0A3M7QVR5</accession>